<proteinExistence type="predicted"/>
<feature type="non-terminal residue" evidence="1">
    <location>
        <position position="70"/>
    </location>
</feature>
<accession>A0A9X4RG55</accession>
<name>A0A9X4RG55_9CYAN</name>
<dbReference type="EMBL" id="VBTY01000004">
    <property type="protein sequence ID" value="MDG3493096.1"/>
    <property type="molecule type" value="Genomic_DNA"/>
</dbReference>
<organism evidence="1 2">
    <name type="scientific">Pseudanabaena catenata USMAC16</name>
    <dbReference type="NCBI Taxonomy" id="1855837"/>
    <lineage>
        <taxon>Bacteria</taxon>
        <taxon>Bacillati</taxon>
        <taxon>Cyanobacteriota</taxon>
        <taxon>Cyanophyceae</taxon>
        <taxon>Pseudanabaenales</taxon>
        <taxon>Pseudanabaenaceae</taxon>
        <taxon>Pseudanabaena</taxon>
    </lineage>
</organism>
<gene>
    <name evidence="1" type="ORF">FEV09_00835</name>
</gene>
<dbReference type="RefSeq" id="WP_144052470.1">
    <property type="nucleotide sequence ID" value="NZ_VBTY01000004.1"/>
</dbReference>
<comment type="caution">
    <text evidence="1">The sequence shown here is derived from an EMBL/GenBank/DDBJ whole genome shotgun (WGS) entry which is preliminary data.</text>
</comment>
<dbReference type="AlphaFoldDB" id="A0A9X4RG55"/>
<keyword evidence="2" id="KW-1185">Reference proteome</keyword>
<sequence length="70" mass="7424">MQVPVLTDLLTDHHVGNSLDTSHDLSHPTDVVNVPNTTLVETPVHTEVVPLVETVQILSAIAPPTALVAN</sequence>
<evidence type="ECO:0000313" key="1">
    <source>
        <dbReference type="EMBL" id="MDG3493096.1"/>
    </source>
</evidence>
<protein>
    <submittedName>
        <fullName evidence="1">Uncharacterized protein</fullName>
    </submittedName>
</protein>
<reference evidence="1" key="1">
    <citation type="submission" date="2019-05" db="EMBL/GenBank/DDBJ databases">
        <title>Whole genome sequencing of Pseudanabaena catenata USMAC16.</title>
        <authorList>
            <person name="Khan Z."/>
            <person name="Omar W.M."/>
            <person name="Convey P."/>
            <person name="Merican F."/>
            <person name="Najimudin N."/>
        </authorList>
    </citation>
    <scope>NUCLEOTIDE SEQUENCE</scope>
    <source>
        <strain evidence="1">USMAC16</strain>
    </source>
</reference>
<dbReference type="Proteomes" id="UP001152872">
    <property type="component" value="Unassembled WGS sequence"/>
</dbReference>
<evidence type="ECO:0000313" key="2">
    <source>
        <dbReference type="Proteomes" id="UP001152872"/>
    </source>
</evidence>